<comment type="caution">
    <text evidence="15">The sequence shown here is derived from an EMBL/GenBank/DDBJ whole genome shotgun (WGS) entry which is preliminary data.</text>
</comment>
<dbReference type="CDD" id="cd17873">
    <property type="entry name" value="FlhF"/>
    <property type="match status" value="1"/>
</dbReference>
<evidence type="ECO:0000256" key="6">
    <source>
        <dbReference type="ARBA" id="ARBA00022741"/>
    </source>
</evidence>
<keyword evidence="8" id="KW-0653">Protein transport</keyword>
<dbReference type="GO" id="GO:0005525">
    <property type="term" value="F:GTP binding"/>
    <property type="evidence" value="ECO:0007669"/>
    <property type="project" value="UniProtKB-UniRule"/>
</dbReference>
<dbReference type="SUPFAM" id="SSF52540">
    <property type="entry name" value="P-loop containing nucleoside triphosphate hydrolases"/>
    <property type="match status" value="1"/>
</dbReference>
<dbReference type="Gene3D" id="1.20.120.1380">
    <property type="entry name" value="Flagellar FlhF biosynthesis protein, N domain"/>
    <property type="match status" value="1"/>
</dbReference>
<dbReference type="GO" id="GO:0003924">
    <property type="term" value="F:GTPase activity"/>
    <property type="evidence" value="ECO:0007669"/>
    <property type="project" value="UniProtKB-UniRule"/>
</dbReference>
<evidence type="ECO:0000256" key="12">
    <source>
        <dbReference type="ARBA" id="ARBA00025337"/>
    </source>
</evidence>
<evidence type="ECO:0000256" key="8">
    <source>
        <dbReference type="ARBA" id="ARBA00022927"/>
    </source>
</evidence>
<keyword evidence="7" id="KW-1005">Bacterial flagellum biogenesis</keyword>
<comment type="similarity">
    <text evidence="2">Belongs to the GTP-binding SRP family.</text>
</comment>
<dbReference type="EMBL" id="PREZ01000001">
    <property type="protein sequence ID" value="PPA72042.1"/>
    <property type="molecule type" value="Genomic_DNA"/>
</dbReference>
<dbReference type="GO" id="GO:0005886">
    <property type="term" value="C:plasma membrane"/>
    <property type="evidence" value="ECO:0007669"/>
    <property type="project" value="UniProtKB-SubCell"/>
</dbReference>
<dbReference type="Gene3D" id="3.40.50.300">
    <property type="entry name" value="P-loop containing nucleotide triphosphate hydrolases"/>
    <property type="match status" value="1"/>
</dbReference>
<keyword evidence="10" id="KW-0472">Membrane</keyword>
<dbReference type="PANTHER" id="PTHR43134:SF3">
    <property type="entry name" value="FLAGELLAR BIOSYNTHESIS PROTEIN FLHF"/>
    <property type="match status" value="1"/>
</dbReference>
<dbReference type="Pfam" id="PF00448">
    <property type="entry name" value="SRP54"/>
    <property type="match status" value="1"/>
</dbReference>
<keyword evidence="6" id="KW-0547">Nucleotide-binding</keyword>
<evidence type="ECO:0000256" key="4">
    <source>
        <dbReference type="ARBA" id="ARBA00022448"/>
    </source>
</evidence>
<evidence type="ECO:0000256" key="1">
    <source>
        <dbReference type="ARBA" id="ARBA00004413"/>
    </source>
</evidence>
<dbReference type="FunFam" id="3.40.50.300:FF:000695">
    <property type="entry name" value="Flagellar biosynthesis regulator FlhF"/>
    <property type="match status" value="1"/>
</dbReference>
<reference evidence="15 16" key="1">
    <citation type="submission" date="2018-02" db="EMBL/GenBank/DDBJ databases">
        <title>Jeotgalibacillus proteolyticum sp. nov. a protease producing bacterium isolated from ocean sediments of Laizhou Bay.</title>
        <authorList>
            <person name="Li Y."/>
        </authorList>
    </citation>
    <scope>NUCLEOTIDE SEQUENCE [LARGE SCALE GENOMIC DNA]</scope>
    <source>
        <strain evidence="15 16">22-7</strain>
    </source>
</reference>
<keyword evidence="4" id="KW-0813">Transport</keyword>
<dbReference type="SMART" id="SM00962">
    <property type="entry name" value="SRP54"/>
    <property type="match status" value="1"/>
</dbReference>
<keyword evidence="15" id="KW-0969">Cilium</keyword>
<dbReference type="InterPro" id="IPR027417">
    <property type="entry name" value="P-loop_NTPase"/>
</dbReference>
<comment type="subcellular location">
    <subcellularLocation>
        <location evidence="1">Cell membrane</location>
        <topology evidence="1">Peripheral membrane protein</topology>
        <orientation evidence="1">Cytoplasmic side</orientation>
    </subcellularLocation>
</comment>
<name>A0A2S5GG85_9BACL</name>
<evidence type="ECO:0000256" key="11">
    <source>
        <dbReference type="ARBA" id="ARBA00023225"/>
    </source>
</evidence>
<evidence type="ECO:0000313" key="16">
    <source>
        <dbReference type="Proteomes" id="UP000239047"/>
    </source>
</evidence>
<protein>
    <recommendedName>
        <fullName evidence="3 13">Flagellar biosynthesis protein FlhF</fullName>
    </recommendedName>
</protein>
<gene>
    <name evidence="15" type="primary">flhF</name>
    <name evidence="15" type="ORF">C4B60_01275</name>
</gene>
<dbReference type="PANTHER" id="PTHR43134">
    <property type="entry name" value="SIGNAL RECOGNITION PARTICLE RECEPTOR SUBUNIT ALPHA"/>
    <property type="match status" value="1"/>
</dbReference>
<sequence>MKMKKITAPTLPAAMNLIRAEFGSDAVVLSSKTVHTGGFLGLFKKKQIQVIAGLDETHAIPAAAKEVVKEQKREEGPEKAGDSFKHLEELKELKKMVSTLTNQSDSKLKQFPLAIKKELHFYQEQDFDESWLFRLGSYLYGLWEKDPLNIDLAKKAEEYLKEQLTELSWGSSFEKYIAVLGPTGVGKTTTLAKMAANLVIHHNKRVAFITTDTYRIGAIEQLKTYAKLLDVPLEVVYGKEDFERAIEKFQDYDHIFIDTAGRNYRHSKYVDDLKDVFVFPPDMQCFLVLSITAKKSDMQQIIDRFKEVEIEQFIFTKWDESQSAGPVFHVMLDNQKGAAYFTSGQEVPEDIIKASADSFVELTKKSGLT</sequence>
<proteinExistence type="inferred from homology"/>
<keyword evidence="16" id="KW-1185">Reference proteome</keyword>
<dbReference type="Proteomes" id="UP000239047">
    <property type="component" value="Unassembled WGS sequence"/>
</dbReference>
<dbReference type="GO" id="GO:0006614">
    <property type="term" value="P:SRP-dependent cotranslational protein targeting to membrane"/>
    <property type="evidence" value="ECO:0007669"/>
    <property type="project" value="UniProtKB-UniRule"/>
</dbReference>
<dbReference type="InterPro" id="IPR000897">
    <property type="entry name" value="SRP54_GTPase_dom"/>
</dbReference>
<evidence type="ECO:0000313" key="15">
    <source>
        <dbReference type="EMBL" id="PPA72042.1"/>
    </source>
</evidence>
<evidence type="ECO:0000259" key="14">
    <source>
        <dbReference type="SMART" id="SM00962"/>
    </source>
</evidence>
<dbReference type="AlphaFoldDB" id="A0A2S5GG85"/>
<dbReference type="GO" id="GO:0005047">
    <property type="term" value="F:signal recognition particle binding"/>
    <property type="evidence" value="ECO:0007669"/>
    <property type="project" value="TreeGrafter"/>
</dbReference>
<evidence type="ECO:0000256" key="10">
    <source>
        <dbReference type="ARBA" id="ARBA00023136"/>
    </source>
</evidence>
<dbReference type="GO" id="GO:0044781">
    <property type="term" value="P:bacterial-type flagellum organization"/>
    <property type="evidence" value="ECO:0007669"/>
    <property type="project" value="UniProtKB-UniRule"/>
</dbReference>
<evidence type="ECO:0000256" key="2">
    <source>
        <dbReference type="ARBA" id="ARBA00008531"/>
    </source>
</evidence>
<evidence type="ECO:0000256" key="9">
    <source>
        <dbReference type="ARBA" id="ARBA00023134"/>
    </source>
</evidence>
<organism evidence="15 16">
    <name type="scientific">Jeotgalibacillus proteolyticus</name>
    <dbReference type="NCBI Taxonomy" id="2082395"/>
    <lineage>
        <taxon>Bacteria</taxon>
        <taxon>Bacillati</taxon>
        <taxon>Bacillota</taxon>
        <taxon>Bacilli</taxon>
        <taxon>Bacillales</taxon>
        <taxon>Caryophanaceae</taxon>
        <taxon>Jeotgalibacillus</taxon>
    </lineage>
</organism>
<keyword evidence="9" id="KW-0342">GTP-binding</keyword>
<evidence type="ECO:0000256" key="13">
    <source>
        <dbReference type="NCBIfam" id="TIGR03499"/>
    </source>
</evidence>
<accession>A0A2S5GG85</accession>
<dbReference type="InterPro" id="IPR020006">
    <property type="entry name" value="FlhF"/>
</dbReference>
<dbReference type="NCBIfam" id="TIGR03499">
    <property type="entry name" value="FlhF"/>
    <property type="match status" value="1"/>
</dbReference>
<dbReference type="GO" id="GO:0015031">
    <property type="term" value="P:protein transport"/>
    <property type="evidence" value="ECO:0007669"/>
    <property type="project" value="UniProtKB-KW"/>
</dbReference>
<dbReference type="InterPro" id="IPR047040">
    <property type="entry name" value="FlhF__GTPase_dom"/>
</dbReference>
<feature type="domain" description="SRP54-type proteins GTP-binding" evidence="14">
    <location>
        <begin position="174"/>
        <end position="365"/>
    </location>
</feature>
<comment type="function">
    <text evidence="12">Necessary for flagellar biosynthesis. May be involved in translocation of the flagellum.</text>
</comment>
<dbReference type="OrthoDB" id="9778554at2"/>
<keyword evidence="15" id="KW-0282">Flagellum</keyword>
<keyword evidence="11" id="KW-1006">Bacterial flagellum protein export</keyword>
<evidence type="ECO:0000256" key="5">
    <source>
        <dbReference type="ARBA" id="ARBA00022475"/>
    </source>
</evidence>
<keyword evidence="5" id="KW-1003">Cell membrane</keyword>
<evidence type="ECO:0000256" key="3">
    <source>
        <dbReference type="ARBA" id="ARBA00014919"/>
    </source>
</evidence>
<dbReference type="RefSeq" id="WP_104055935.1">
    <property type="nucleotide sequence ID" value="NZ_PREZ01000001.1"/>
</dbReference>
<evidence type="ECO:0000256" key="7">
    <source>
        <dbReference type="ARBA" id="ARBA00022795"/>
    </source>
</evidence>
<keyword evidence="15" id="KW-0966">Cell projection</keyword>